<proteinExistence type="predicted"/>
<accession>A0A511N154</accession>
<name>A0A511N154_DEIC1</name>
<dbReference type="EMBL" id="BJXB01000006">
    <property type="protein sequence ID" value="GEM46191.1"/>
    <property type="molecule type" value="Genomic_DNA"/>
</dbReference>
<keyword evidence="1" id="KW-0732">Signal</keyword>
<feature type="signal peptide" evidence="1">
    <location>
        <begin position="1"/>
        <end position="18"/>
    </location>
</feature>
<gene>
    <name evidence="2" type="ORF">DC3_18260</name>
</gene>
<comment type="caution">
    <text evidence="2">The sequence shown here is derived from an EMBL/GenBank/DDBJ whole genome shotgun (WGS) entry which is preliminary data.</text>
</comment>
<feature type="chain" id="PRO_5022042319" evidence="1">
    <location>
        <begin position="19"/>
        <end position="114"/>
    </location>
</feature>
<evidence type="ECO:0000313" key="2">
    <source>
        <dbReference type="EMBL" id="GEM46191.1"/>
    </source>
</evidence>
<dbReference type="AlphaFoldDB" id="A0A511N154"/>
<dbReference type="Proteomes" id="UP000321306">
    <property type="component" value="Unassembled WGS sequence"/>
</dbReference>
<protein>
    <submittedName>
        <fullName evidence="2">Uncharacterized protein</fullName>
    </submittedName>
</protein>
<evidence type="ECO:0000313" key="3">
    <source>
        <dbReference type="Proteomes" id="UP000321306"/>
    </source>
</evidence>
<keyword evidence="3" id="KW-1185">Reference proteome</keyword>
<evidence type="ECO:0000256" key="1">
    <source>
        <dbReference type="SAM" id="SignalP"/>
    </source>
</evidence>
<sequence>MNRSLLMLSLCMICAAQAAPRVSAPVTAQKPSTQCATQVSQKTVGLSNIPFSGLKRLSTLQGPQVVPASALCNANTKRQAVVFHRFLPLDDVLKALKPGVNPLLAVPKNHQKND</sequence>
<organism evidence="2 3">
    <name type="scientific">Deinococcus cellulosilyticus (strain DSM 18568 / NBRC 106333 / KACC 11606 / 5516J-15)</name>
    <dbReference type="NCBI Taxonomy" id="1223518"/>
    <lineage>
        <taxon>Bacteria</taxon>
        <taxon>Thermotogati</taxon>
        <taxon>Deinococcota</taxon>
        <taxon>Deinococci</taxon>
        <taxon>Deinococcales</taxon>
        <taxon>Deinococcaceae</taxon>
        <taxon>Deinococcus</taxon>
    </lineage>
</organism>
<reference evidence="2 3" key="1">
    <citation type="submission" date="2019-07" db="EMBL/GenBank/DDBJ databases">
        <title>Whole genome shotgun sequence of Deinococcus cellulosilyticus NBRC 106333.</title>
        <authorList>
            <person name="Hosoyama A."/>
            <person name="Uohara A."/>
            <person name="Ohji S."/>
            <person name="Ichikawa N."/>
        </authorList>
    </citation>
    <scope>NUCLEOTIDE SEQUENCE [LARGE SCALE GENOMIC DNA]</scope>
    <source>
        <strain evidence="2 3">NBRC 106333</strain>
    </source>
</reference>